<dbReference type="InterPro" id="IPR047976">
    <property type="entry name" value="Anti_VapB2-like"/>
</dbReference>
<dbReference type="Proteomes" id="UP000759443">
    <property type="component" value="Unassembled WGS sequence"/>
</dbReference>
<accession>A0ABS4DV62</accession>
<dbReference type="Gene3D" id="2.10.260.10">
    <property type="match status" value="1"/>
</dbReference>
<comment type="caution">
    <text evidence="1">The sequence shown here is derived from an EMBL/GenBank/DDBJ whole genome shotgun (WGS) entry which is preliminary data.</text>
</comment>
<sequence length="76" mass="8548">MERGAVFRSNRSQAIRLPKAVAMPDDVTRVDIVAVGRTRVIAPAGEIWDSWFEGAEATPDFMDERDQPALQEREAF</sequence>
<evidence type="ECO:0000313" key="2">
    <source>
        <dbReference type="Proteomes" id="UP000759443"/>
    </source>
</evidence>
<dbReference type="InterPro" id="IPR037914">
    <property type="entry name" value="SpoVT-AbrB_sf"/>
</dbReference>
<name>A0ABS4DV62_9HYPH</name>
<dbReference type="RefSeq" id="WP_209942771.1">
    <property type="nucleotide sequence ID" value="NZ_JAGGJU010000002.1"/>
</dbReference>
<gene>
    <name evidence="1" type="ORF">J2Z17_001003</name>
</gene>
<dbReference type="NCBIfam" id="NF040493">
    <property type="entry name" value="TA_anti_VapB"/>
    <property type="match status" value="1"/>
</dbReference>
<reference evidence="1 2" key="1">
    <citation type="submission" date="2021-03" db="EMBL/GenBank/DDBJ databases">
        <title>Genomic Encyclopedia of Type Strains, Phase IV (KMG-IV): sequencing the most valuable type-strain genomes for metagenomic binning, comparative biology and taxonomic classification.</title>
        <authorList>
            <person name="Goeker M."/>
        </authorList>
    </citation>
    <scope>NUCLEOTIDE SEQUENCE [LARGE SCALE GENOMIC DNA]</scope>
    <source>
        <strain evidence="1 2">DSM 21600</strain>
    </source>
</reference>
<dbReference type="PANTHER" id="PTHR37550:SF3">
    <property type="entry name" value="ANTITOXIN VAPB1"/>
    <property type="match status" value="1"/>
</dbReference>
<dbReference type="InterPro" id="IPR051734">
    <property type="entry name" value="VapB_TA_antitoxins"/>
</dbReference>
<keyword evidence="2" id="KW-1185">Reference proteome</keyword>
<dbReference type="SUPFAM" id="SSF89447">
    <property type="entry name" value="AbrB/MazE/MraZ-like"/>
    <property type="match status" value="1"/>
</dbReference>
<organism evidence="1 2">
    <name type="scientific">Rhizobium halophytocola</name>
    <dbReference type="NCBI Taxonomy" id="735519"/>
    <lineage>
        <taxon>Bacteria</taxon>
        <taxon>Pseudomonadati</taxon>
        <taxon>Pseudomonadota</taxon>
        <taxon>Alphaproteobacteria</taxon>
        <taxon>Hyphomicrobiales</taxon>
        <taxon>Rhizobiaceae</taxon>
        <taxon>Rhizobium/Agrobacterium group</taxon>
        <taxon>Rhizobium</taxon>
    </lineage>
</organism>
<evidence type="ECO:0000313" key="1">
    <source>
        <dbReference type="EMBL" id="MBP1849582.1"/>
    </source>
</evidence>
<dbReference type="PANTHER" id="PTHR37550">
    <property type="entry name" value="ANTITOXIN VAPB1"/>
    <property type="match status" value="1"/>
</dbReference>
<protein>
    <submittedName>
        <fullName evidence="1">Antitoxin VapB</fullName>
    </submittedName>
</protein>
<dbReference type="EMBL" id="JAGGJU010000002">
    <property type="protein sequence ID" value="MBP1849582.1"/>
    <property type="molecule type" value="Genomic_DNA"/>
</dbReference>
<proteinExistence type="predicted"/>